<dbReference type="AlphaFoldDB" id="A0A314Z1V0"/>
<accession>A0A314Z1V0</accession>
<comment type="subcellular location">
    <subcellularLocation>
        <location evidence="2 6">Secreted</location>
        <location evidence="2 6">Cell wall</location>
    </subcellularLocation>
</comment>
<dbReference type="Proteomes" id="UP000250321">
    <property type="component" value="Unassembled WGS sequence"/>
</dbReference>
<dbReference type="InterPro" id="IPR004963">
    <property type="entry name" value="PAE/NOTUM"/>
</dbReference>
<dbReference type="GO" id="GO:0052793">
    <property type="term" value="F:pectin acetylesterase activity"/>
    <property type="evidence" value="ECO:0007669"/>
    <property type="project" value="TreeGrafter"/>
</dbReference>
<keyword evidence="5 6" id="KW-0961">Cell wall biogenesis/degradation</keyword>
<comment type="similarity">
    <text evidence="3 6">Belongs to the pectinacetylesterase family.</text>
</comment>
<dbReference type="Pfam" id="PF03283">
    <property type="entry name" value="PAE"/>
    <property type="match status" value="2"/>
</dbReference>
<keyword evidence="4 6" id="KW-0134">Cell wall</keyword>
<sequence>MGHRFWDDEESLLPSRFGNGQMADAKLGQWLFLLACAVTLLKAAGVPVEITYVQSAVAKGAGEKLNANMLITGGGWCNNVTTCVGRKNTRLGSSKQMLKAIAFSGILSNRKMFNPDFYNWNRIKVRYCDGASFTGDVAAVNPGSARNLPPSCTSKLRPGLCFFPQYMASQIRTRIFFVNAAYDSWQIKNILAPGVADPHGTWNECKLDIKNCSPTQLKAMQDFRVQFLSAIGGMTGCPLKGMFIDSCYAHCQTEMQETWLMADSPVLNKTHQLEQ</sequence>
<dbReference type="EMBL" id="PJQY01000453">
    <property type="protein sequence ID" value="PQQ10871.1"/>
    <property type="molecule type" value="Genomic_DNA"/>
</dbReference>
<gene>
    <name evidence="7" type="ORF">Pyn_23802</name>
</gene>
<keyword evidence="6" id="KW-0378">Hydrolase</keyword>
<dbReference type="PANTHER" id="PTHR21562">
    <property type="entry name" value="NOTUM-RELATED"/>
    <property type="match status" value="1"/>
</dbReference>
<comment type="function">
    <text evidence="1 6">Hydrolyzes acetyl esters in homogalacturonan regions of pectin. In type I primary cell wall, galacturonic acid residues of pectin can be acetylated at the O-2 and O-3 positions. Decreasing the degree of acetylation of pectin gels in vitro alters their physical properties.</text>
</comment>
<evidence type="ECO:0000256" key="4">
    <source>
        <dbReference type="ARBA" id="ARBA00022512"/>
    </source>
</evidence>
<reference evidence="7 8" key="1">
    <citation type="submission" date="2018-02" db="EMBL/GenBank/DDBJ databases">
        <title>Draft genome of wild Prunus yedoensis var. nudiflora.</title>
        <authorList>
            <person name="Baek S."/>
            <person name="Kim J.-H."/>
            <person name="Choi K."/>
            <person name="Kim G.-B."/>
            <person name="Cho A."/>
            <person name="Jang H."/>
            <person name="Shin C.-H."/>
            <person name="Yu H.-J."/>
            <person name="Mun J.-H."/>
        </authorList>
    </citation>
    <scope>NUCLEOTIDE SEQUENCE [LARGE SCALE GENOMIC DNA]</scope>
    <source>
        <strain evidence="8">cv. Jeju island</strain>
        <tissue evidence="7">Leaf</tissue>
    </source>
</reference>
<dbReference type="STRING" id="2094558.A0A314Z1V0"/>
<evidence type="ECO:0000313" key="7">
    <source>
        <dbReference type="EMBL" id="PQQ10871.1"/>
    </source>
</evidence>
<dbReference type="GO" id="GO:0071555">
    <property type="term" value="P:cell wall organization"/>
    <property type="evidence" value="ECO:0007669"/>
    <property type="project" value="UniProtKB-KW"/>
</dbReference>
<dbReference type="EC" id="3.1.1.-" evidence="6"/>
<name>A0A314Z1V0_PRUYE</name>
<evidence type="ECO:0000313" key="8">
    <source>
        <dbReference type="Proteomes" id="UP000250321"/>
    </source>
</evidence>
<proteinExistence type="inferred from homology"/>
<evidence type="ECO:0000256" key="3">
    <source>
        <dbReference type="ARBA" id="ARBA00005784"/>
    </source>
</evidence>
<evidence type="ECO:0000256" key="1">
    <source>
        <dbReference type="ARBA" id="ARBA00003534"/>
    </source>
</evidence>
<protein>
    <recommendedName>
        <fullName evidence="6">Pectin acetylesterase</fullName>
        <ecNumber evidence="6">3.1.1.-</ecNumber>
    </recommendedName>
</protein>
<evidence type="ECO:0000256" key="5">
    <source>
        <dbReference type="ARBA" id="ARBA00023316"/>
    </source>
</evidence>
<dbReference type="GO" id="GO:0009505">
    <property type="term" value="C:plant-type cell wall"/>
    <property type="evidence" value="ECO:0007669"/>
    <property type="project" value="TreeGrafter"/>
</dbReference>
<dbReference type="OrthoDB" id="2015280at2759"/>
<comment type="caution">
    <text evidence="7">The sequence shown here is derived from an EMBL/GenBank/DDBJ whole genome shotgun (WGS) entry which is preliminary data.</text>
</comment>
<keyword evidence="6" id="KW-0964">Secreted</keyword>
<keyword evidence="8" id="KW-1185">Reference proteome</keyword>
<evidence type="ECO:0000256" key="6">
    <source>
        <dbReference type="RuleBase" id="RU363114"/>
    </source>
</evidence>
<evidence type="ECO:0000256" key="2">
    <source>
        <dbReference type="ARBA" id="ARBA00004191"/>
    </source>
</evidence>
<organism evidence="7 8">
    <name type="scientific">Prunus yedoensis var. nudiflora</name>
    <dbReference type="NCBI Taxonomy" id="2094558"/>
    <lineage>
        <taxon>Eukaryota</taxon>
        <taxon>Viridiplantae</taxon>
        <taxon>Streptophyta</taxon>
        <taxon>Embryophyta</taxon>
        <taxon>Tracheophyta</taxon>
        <taxon>Spermatophyta</taxon>
        <taxon>Magnoliopsida</taxon>
        <taxon>eudicotyledons</taxon>
        <taxon>Gunneridae</taxon>
        <taxon>Pentapetalae</taxon>
        <taxon>rosids</taxon>
        <taxon>fabids</taxon>
        <taxon>Rosales</taxon>
        <taxon>Rosaceae</taxon>
        <taxon>Amygdaloideae</taxon>
        <taxon>Amygdaleae</taxon>
        <taxon>Prunus</taxon>
    </lineage>
</organism>
<dbReference type="PANTHER" id="PTHR21562:SF93">
    <property type="entry name" value="PECTIN ACETYLESTERASE 8"/>
    <property type="match status" value="1"/>
</dbReference>